<evidence type="ECO:0000313" key="1">
    <source>
        <dbReference type="EMBL" id="ACL34473.1"/>
    </source>
</evidence>
<dbReference type="Proteomes" id="UP000006103">
    <property type="component" value="Plasmid PBr_lp28-4"/>
</dbReference>
<name>B8F0J2_BORGR</name>
<reference evidence="1 3" key="1">
    <citation type="submission" date="2008-12" db="EMBL/GenBank/DDBJ databases">
        <authorList>
            <person name="Fraser-Liggett C.M."/>
            <person name="Mongodin E.F."/>
            <person name="Casjens B."/>
            <person name="Dunn J."/>
            <person name="Luft B."/>
            <person name="Qiu W."/>
            <person name="Schutzer S."/>
            <person name="Sebastian Y."/>
        </authorList>
    </citation>
    <scope>NUCLEOTIDE SEQUENCE [LARGE SCALE GENOMIC DNA]</scope>
    <source>
        <strain evidence="1 3">PBr</strain>
        <plasmid evidence="1 3">PBr_lp25</plasmid>
    </source>
</reference>
<gene>
    <name evidence="1" type="ORF">BGAPBR_E0012</name>
    <name evidence="2" type="ORF">BGAPBR_I0010</name>
</gene>
<evidence type="ECO:0000313" key="2">
    <source>
        <dbReference type="EMBL" id="ACL34612.1"/>
    </source>
</evidence>
<reference evidence="3" key="3">
    <citation type="journal article" date="2011" name="J. Bacteriol.">
        <title>Whole-genome sequences of two Borrelia afzelii and two Borrelia garinii Lyme disease agent isolates.</title>
        <authorList>
            <person name="Casjens S.R."/>
            <person name="Mongodin E.F."/>
            <person name="Qiu W.-G."/>
            <person name="Dunn J.J."/>
            <person name="Luft B.J."/>
            <person name="Fraser-Liggett C.M."/>
            <person name="Schutzer S.E."/>
        </authorList>
    </citation>
    <scope>NUCLEOTIDE SEQUENCE [LARGE SCALE GENOMIC DNA]</scope>
    <source>
        <strain evidence="3">PBr</strain>
    </source>
</reference>
<dbReference type="AlphaFoldDB" id="B8F0J2"/>
<protein>
    <submittedName>
        <fullName evidence="1">Uncharacterized protein</fullName>
    </submittedName>
</protein>
<accession>B8F0J2</accession>
<evidence type="ECO:0000313" key="3">
    <source>
        <dbReference type="Proteomes" id="UP000006103"/>
    </source>
</evidence>
<keyword evidence="3" id="KW-1185">Reference proteome</keyword>
<geneLocation type="plasmid" evidence="2 3">
    <name>PBr_lp28-4</name>
</geneLocation>
<dbReference type="EMBL" id="CP001301">
    <property type="protein sequence ID" value="ACL34473.1"/>
    <property type="molecule type" value="Genomic_DNA"/>
</dbReference>
<organism evidence="1 3">
    <name type="scientific">Borreliella garinii PBr</name>
    <dbReference type="NCBI Taxonomy" id="498743"/>
    <lineage>
        <taxon>Bacteria</taxon>
        <taxon>Pseudomonadati</taxon>
        <taxon>Spirochaetota</taxon>
        <taxon>Spirochaetia</taxon>
        <taxon>Spirochaetales</taxon>
        <taxon>Borreliaceae</taxon>
        <taxon>Borreliella</taxon>
    </lineage>
</organism>
<sequence length="67" mass="7813">MIQSNDNIIKEMISDLREGKYNAYKGIKLNVEQIKKLSPIQESIIEFKDNKELALINKLFKLFNVLS</sequence>
<proteinExistence type="predicted"/>
<dbReference type="REBASE" id="20216">
    <property type="entry name" value="BgaPBrORF8P"/>
</dbReference>
<geneLocation type="plasmid" evidence="1 3">
    <name>PBr_lp25</name>
</geneLocation>
<dbReference type="Proteomes" id="UP000006103">
    <property type="component" value="Plasmid PBr_lp25"/>
</dbReference>
<dbReference type="EMBL" id="CP001304">
    <property type="protein sequence ID" value="ACL34612.1"/>
    <property type="molecule type" value="Genomic_DNA"/>
</dbReference>
<dbReference type="REBASE" id="20214">
    <property type="entry name" value="BgaPBrORF10P"/>
</dbReference>
<reference evidence="2" key="2">
    <citation type="journal article" date="2011" name="J. Bacteriol.">
        <title>Whole-Genome Sequences of Two Borrelia afzelii and Two Borrelia garinii Lyme Disease Agent Isolates.</title>
        <authorList>
            <person name="Casjens S.R."/>
            <person name="Mongodin E.F."/>
            <person name="Qiu W.-G."/>
            <person name="Dunn J.J."/>
            <person name="Luft B.J."/>
            <person name="Fraser-Liggett C.M."/>
            <person name="Schutzer S.E."/>
        </authorList>
    </citation>
    <scope>NUCLEOTIDE SEQUENCE</scope>
    <source>
        <strain evidence="2">PBr</strain>
        <plasmid evidence="2">PBr_lp28-4</plasmid>
    </source>
</reference>
<keyword evidence="1" id="KW-0614">Plasmid</keyword>